<keyword evidence="3" id="KW-0378">Hydrolase</keyword>
<evidence type="ECO:0000313" key="4">
    <source>
        <dbReference type="Proteomes" id="UP001500542"/>
    </source>
</evidence>
<feature type="signal peptide" evidence="1">
    <location>
        <begin position="1"/>
        <end position="23"/>
    </location>
</feature>
<feature type="chain" id="PRO_5047517936" evidence="1">
    <location>
        <begin position="24"/>
        <end position="265"/>
    </location>
</feature>
<evidence type="ECO:0000256" key="1">
    <source>
        <dbReference type="SAM" id="SignalP"/>
    </source>
</evidence>
<dbReference type="PANTHER" id="PTHR37017">
    <property type="entry name" value="AB HYDROLASE-1 DOMAIN-CONTAINING PROTEIN-RELATED"/>
    <property type="match status" value="1"/>
</dbReference>
<dbReference type="SUPFAM" id="SSF53474">
    <property type="entry name" value="alpha/beta-Hydrolases"/>
    <property type="match status" value="1"/>
</dbReference>
<keyword evidence="4" id="KW-1185">Reference proteome</keyword>
<dbReference type="RefSeq" id="WP_343964572.1">
    <property type="nucleotide sequence ID" value="NZ_BAAAHK010000002.1"/>
</dbReference>
<accession>A0ABN1PD52</accession>
<feature type="domain" description="AB hydrolase-1" evidence="2">
    <location>
        <begin position="39"/>
        <end position="254"/>
    </location>
</feature>
<proteinExistence type="predicted"/>
<keyword evidence="1" id="KW-0732">Signal</keyword>
<name>A0ABN1PD52_9ACTN</name>
<evidence type="ECO:0000313" key="3">
    <source>
        <dbReference type="EMBL" id="GAA0926261.1"/>
    </source>
</evidence>
<dbReference type="InterPro" id="IPR000073">
    <property type="entry name" value="AB_hydrolase_1"/>
</dbReference>
<dbReference type="Proteomes" id="UP001500542">
    <property type="component" value="Unassembled WGS sequence"/>
</dbReference>
<sequence>MNPLRKVLVIAASAALLATGATAATATTDKHPNKPKPTIVLVHGAFADGGSWNKVSEKLQRDGYKVVVPANPLRGPESDTKYLTGVLAGIPGPKVLVGHSYGGAIITELASTPDVKALVYVAAFIPQAGETVGGLNSQFPGSEIGPDTTDVIQYDGGVDLAMKPEAFRTVFADDLPYREQSLLGASQRPIAASAFTEVIQKSAPADLPKYAVLPSKDRAIAPAAEAWMAQRAGAKTVKVQGASHLVMLSEPTPVTKLIEQAATNR</sequence>
<dbReference type="Gene3D" id="3.40.50.1820">
    <property type="entry name" value="alpha/beta hydrolase"/>
    <property type="match status" value="1"/>
</dbReference>
<gene>
    <name evidence="3" type="ORF">GCM10009554_06350</name>
</gene>
<organism evidence="3 4">
    <name type="scientific">Kribbella koreensis</name>
    <dbReference type="NCBI Taxonomy" id="57909"/>
    <lineage>
        <taxon>Bacteria</taxon>
        <taxon>Bacillati</taxon>
        <taxon>Actinomycetota</taxon>
        <taxon>Actinomycetes</taxon>
        <taxon>Propionibacteriales</taxon>
        <taxon>Kribbellaceae</taxon>
        <taxon>Kribbella</taxon>
    </lineage>
</organism>
<comment type="caution">
    <text evidence="3">The sequence shown here is derived from an EMBL/GenBank/DDBJ whole genome shotgun (WGS) entry which is preliminary data.</text>
</comment>
<dbReference type="InterPro" id="IPR052897">
    <property type="entry name" value="Sec-Metab_Biosynth_Hydrolase"/>
</dbReference>
<dbReference type="EMBL" id="BAAAHK010000002">
    <property type="protein sequence ID" value="GAA0926261.1"/>
    <property type="molecule type" value="Genomic_DNA"/>
</dbReference>
<protein>
    <submittedName>
        <fullName evidence="3">Alpha/beta hydrolase</fullName>
    </submittedName>
</protein>
<dbReference type="GO" id="GO:0016787">
    <property type="term" value="F:hydrolase activity"/>
    <property type="evidence" value="ECO:0007669"/>
    <property type="project" value="UniProtKB-KW"/>
</dbReference>
<dbReference type="Pfam" id="PF12697">
    <property type="entry name" value="Abhydrolase_6"/>
    <property type="match status" value="1"/>
</dbReference>
<dbReference type="PANTHER" id="PTHR37017:SF11">
    <property type="entry name" value="ESTERASE_LIPASE_THIOESTERASE DOMAIN-CONTAINING PROTEIN"/>
    <property type="match status" value="1"/>
</dbReference>
<evidence type="ECO:0000259" key="2">
    <source>
        <dbReference type="Pfam" id="PF12697"/>
    </source>
</evidence>
<dbReference type="InterPro" id="IPR029058">
    <property type="entry name" value="AB_hydrolase_fold"/>
</dbReference>
<reference evidence="3 4" key="1">
    <citation type="journal article" date="2019" name="Int. J. Syst. Evol. Microbiol.">
        <title>The Global Catalogue of Microorganisms (GCM) 10K type strain sequencing project: providing services to taxonomists for standard genome sequencing and annotation.</title>
        <authorList>
            <consortium name="The Broad Institute Genomics Platform"/>
            <consortium name="The Broad Institute Genome Sequencing Center for Infectious Disease"/>
            <person name="Wu L."/>
            <person name="Ma J."/>
        </authorList>
    </citation>
    <scope>NUCLEOTIDE SEQUENCE [LARGE SCALE GENOMIC DNA]</scope>
    <source>
        <strain evidence="3 4">JCM 10977</strain>
    </source>
</reference>